<proteinExistence type="predicted"/>
<evidence type="ECO:0000313" key="2">
    <source>
        <dbReference type="EMBL" id="OIQ99153.1"/>
    </source>
</evidence>
<feature type="transmembrane region" description="Helical" evidence="1">
    <location>
        <begin position="253"/>
        <end position="274"/>
    </location>
</feature>
<protein>
    <recommendedName>
        <fullName evidence="3">Sulfate transporter</fullName>
    </recommendedName>
</protein>
<accession>A0A1J5RTW7</accession>
<dbReference type="PANTHER" id="PTHR31970:SF9">
    <property type="entry name" value="MOLYBDATE TRANSPORTER 2"/>
    <property type="match status" value="1"/>
</dbReference>
<keyword evidence="1" id="KW-0472">Membrane</keyword>
<comment type="caution">
    <text evidence="2">The sequence shown here is derived from an EMBL/GenBank/DDBJ whole genome shotgun (WGS) entry which is preliminary data.</text>
</comment>
<feature type="transmembrane region" description="Helical" evidence="1">
    <location>
        <begin position="184"/>
        <end position="202"/>
    </location>
</feature>
<sequence>MRIGSAAEIAYDPDHVSHGSDAMPEHAPRFDTAYDSKLIHGQARQMKRAKNRFDLAELAGAFGDLGTLIPFAVAYISILKMDPAGLLLGFGATLIAAGLYYRTPFPVQPMKAIGAAAVTQTAGIVALTPAMVTGAGVATAAIWLFLGATGLAKRISAWVPRPALLGVVMGLGFSFMLEGLRMMSGHWAVSAGLLALTLALLARSRFPAMVLLLLAGATVALIEQPSLAGELALVRPVLHLPEFVWPALDWRDIWMGALLLALPQLPLTFGNALIAITEENNRLFPDRPVSERKVALSTGLLNLWSSALGGIPMCHGAGGMAGHVRFGARTGGASIMLGTLLLFGGLFFAASIGTLFRLFPPPVLGVILFLAGAELAMGSRDPGPEKVDRFVVLATAAFAVLNVGIAVIFGVVAHHASKRGWLRV</sequence>
<feature type="transmembrane region" description="Helical" evidence="1">
    <location>
        <begin position="122"/>
        <end position="146"/>
    </location>
</feature>
<feature type="transmembrane region" description="Helical" evidence="1">
    <location>
        <begin position="55"/>
        <end position="78"/>
    </location>
</feature>
<evidence type="ECO:0008006" key="3">
    <source>
        <dbReference type="Google" id="ProtNLM"/>
    </source>
</evidence>
<feature type="transmembrane region" description="Helical" evidence="1">
    <location>
        <begin position="158"/>
        <end position="177"/>
    </location>
</feature>
<keyword evidence="1" id="KW-1133">Transmembrane helix</keyword>
<dbReference type="AlphaFoldDB" id="A0A1J5RTW7"/>
<feature type="transmembrane region" description="Helical" evidence="1">
    <location>
        <begin position="335"/>
        <end position="356"/>
    </location>
</feature>
<dbReference type="InterPro" id="IPR031563">
    <property type="entry name" value="MOT1/MOT2"/>
</dbReference>
<organism evidence="2">
    <name type="scientific">mine drainage metagenome</name>
    <dbReference type="NCBI Taxonomy" id="410659"/>
    <lineage>
        <taxon>unclassified sequences</taxon>
        <taxon>metagenomes</taxon>
        <taxon>ecological metagenomes</taxon>
    </lineage>
</organism>
<dbReference type="EMBL" id="MLJW01000109">
    <property type="protein sequence ID" value="OIQ99153.1"/>
    <property type="molecule type" value="Genomic_DNA"/>
</dbReference>
<name>A0A1J5RTW7_9ZZZZ</name>
<feature type="transmembrane region" description="Helical" evidence="1">
    <location>
        <begin position="362"/>
        <end position="378"/>
    </location>
</feature>
<keyword evidence="1" id="KW-0812">Transmembrane</keyword>
<dbReference type="Pfam" id="PF16983">
    <property type="entry name" value="MFS_MOT1"/>
    <property type="match status" value="2"/>
</dbReference>
<feature type="transmembrane region" description="Helical" evidence="1">
    <location>
        <begin position="84"/>
        <end position="101"/>
    </location>
</feature>
<feature type="transmembrane region" description="Helical" evidence="1">
    <location>
        <begin position="390"/>
        <end position="413"/>
    </location>
</feature>
<reference evidence="2" key="1">
    <citation type="submission" date="2016-10" db="EMBL/GenBank/DDBJ databases">
        <title>Sequence of Gallionella enrichment culture.</title>
        <authorList>
            <person name="Poehlein A."/>
            <person name="Muehling M."/>
            <person name="Daniel R."/>
        </authorList>
    </citation>
    <scope>NUCLEOTIDE SEQUENCE</scope>
</reference>
<dbReference type="GO" id="GO:0015098">
    <property type="term" value="F:molybdate ion transmembrane transporter activity"/>
    <property type="evidence" value="ECO:0007669"/>
    <property type="project" value="InterPro"/>
</dbReference>
<gene>
    <name evidence="2" type="ORF">GALL_187330</name>
</gene>
<evidence type="ECO:0000256" key="1">
    <source>
        <dbReference type="SAM" id="Phobius"/>
    </source>
</evidence>
<dbReference type="PANTHER" id="PTHR31970">
    <property type="match status" value="1"/>
</dbReference>
<feature type="transmembrane region" description="Helical" evidence="1">
    <location>
        <begin position="294"/>
        <end position="314"/>
    </location>
</feature>